<accession>A0A392V778</accession>
<dbReference type="AlphaFoldDB" id="A0A392V778"/>
<sequence>TEPYQYLEKWDALRNDITKDLNRIQNGDLNELITIQKNTREWVKEVNKEFEAA</sequence>
<name>A0A392V778_9FABA</name>
<evidence type="ECO:0000313" key="2">
    <source>
        <dbReference type="Proteomes" id="UP000265520"/>
    </source>
</evidence>
<comment type="caution">
    <text evidence="1">The sequence shown here is derived from an EMBL/GenBank/DDBJ whole genome shotgun (WGS) entry which is preliminary data.</text>
</comment>
<feature type="non-terminal residue" evidence="1">
    <location>
        <position position="1"/>
    </location>
</feature>
<evidence type="ECO:0000313" key="1">
    <source>
        <dbReference type="EMBL" id="MCI84057.1"/>
    </source>
</evidence>
<dbReference type="Proteomes" id="UP000265520">
    <property type="component" value="Unassembled WGS sequence"/>
</dbReference>
<proteinExistence type="predicted"/>
<keyword evidence="2" id="KW-1185">Reference proteome</keyword>
<protein>
    <submittedName>
        <fullName evidence="1">Uncharacterized protein</fullName>
    </submittedName>
</protein>
<organism evidence="1 2">
    <name type="scientific">Trifolium medium</name>
    <dbReference type="NCBI Taxonomy" id="97028"/>
    <lineage>
        <taxon>Eukaryota</taxon>
        <taxon>Viridiplantae</taxon>
        <taxon>Streptophyta</taxon>
        <taxon>Embryophyta</taxon>
        <taxon>Tracheophyta</taxon>
        <taxon>Spermatophyta</taxon>
        <taxon>Magnoliopsida</taxon>
        <taxon>eudicotyledons</taxon>
        <taxon>Gunneridae</taxon>
        <taxon>Pentapetalae</taxon>
        <taxon>rosids</taxon>
        <taxon>fabids</taxon>
        <taxon>Fabales</taxon>
        <taxon>Fabaceae</taxon>
        <taxon>Papilionoideae</taxon>
        <taxon>50 kb inversion clade</taxon>
        <taxon>NPAAA clade</taxon>
        <taxon>Hologalegina</taxon>
        <taxon>IRL clade</taxon>
        <taxon>Trifolieae</taxon>
        <taxon>Trifolium</taxon>
    </lineage>
</organism>
<reference evidence="1 2" key="1">
    <citation type="journal article" date="2018" name="Front. Plant Sci.">
        <title>Red Clover (Trifolium pratense) and Zigzag Clover (T. medium) - A Picture of Genomic Similarities and Differences.</title>
        <authorList>
            <person name="Dluhosova J."/>
            <person name="Istvanek J."/>
            <person name="Nedelnik J."/>
            <person name="Repkova J."/>
        </authorList>
    </citation>
    <scope>NUCLEOTIDE SEQUENCE [LARGE SCALE GENOMIC DNA]</scope>
    <source>
        <strain evidence="2">cv. 10/8</strain>
        <tissue evidence="1">Leaf</tissue>
    </source>
</reference>
<dbReference type="EMBL" id="LXQA011081866">
    <property type="protein sequence ID" value="MCI84057.1"/>
    <property type="molecule type" value="Genomic_DNA"/>
</dbReference>